<dbReference type="SFLD" id="SFLDG01180">
    <property type="entry name" value="SUF1"/>
    <property type="match status" value="1"/>
</dbReference>
<dbReference type="InterPro" id="IPR012336">
    <property type="entry name" value="Thioredoxin-like_fold"/>
</dbReference>
<dbReference type="Gene3D" id="1.20.1050.10">
    <property type="match status" value="1"/>
</dbReference>
<dbReference type="SUPFAM" id="SSF52833">
    <property type="entry name" value="Thioredoxin-like"/>
    <property type="match status" value="1"/>
</dbReference>
<dbReference type="CDD" id="cd03193">
    <property type="entry name" value="GST_C_Metaxin"/>
    <property type="match status" value="1"/>
</dbReference>
<evidence type="ECO:0000313" key="4">
    <source>
        <dbReference type="Proteomes" id="UP001595758"/>
    </source>
</evidence>
<dbReference type="InterPro" id="IPR036249">
    <property type="entry name" value="Thioredoxin-like_sf"/>
</dbReference>
<comment type="caution">
    <text evidence="3">The sequence shown here is derived from an EMBL/GenBank/DDBJ whole genome shotgun (WGS) entry which is preliminary data.</text>
</comment>
<dbReference type="CDD" id="cd03080">
    <property type="entry name" value="GST_N_Metaxin_like"/>
    <property type="match status" value="1"/>
</dbReference>
<dbReference type="EMBL" id="JBHSAB010000024">
    <property type="protein sequence ID" value="MFC3909472.1"/>
    <property type="molecule type" value="Genomic_DNA"/>
</dbReference>
<dbReference type="InterPro" id="IPR026928">
    <property type="entry name" value="FAX/IsoI-like"/>
</dbReference>
<protein>
    <submittedName>
        <fullName evidence="3">Glutathione S-transferase family protein</fullName>
    </submittedName>
</protein>
<evidence type="ECO:0000313" key="3">
    <source>
        <dbReference type="EMBL" id="MFC3909472.1"/>
    </source>
</evidence>
<dbReference type="SFLD" id="SFLDS00019">
    <property type="entry name" value="Glutathione_Transferase_(cytos"/>
    <property type="match status" value="1"/>
</dbReference>
<dbReference type="Proteomes" id="UP001595758">
    <property type="component" value="Unassembled WGS sequence"/>
</dbReference>
<dbReference type="PANTHER" id="PTHR12289">
    <property type="entry name" value="METAXIN RELATED"/>
    <property type="match status" value="1"/>
</dbReference>
<dbReference type="InterPro" id="IPR050931">
    <property type="entry name" value="Mito_Protein_Transport_Metaxin"/>
</dbReference>
<dbReference type="Pfam" id="PF17171">
    <property type="entry name" value="GST_C_6"/>
    <property type="match status" value="1"/>
</dbReference>
<name>A0ABV8CHJ6_9GAMM</name>
<gene>
    <name evidence="3" type="ORF">ACFORL_10370</name>
</gene>
<accession>A0ABV8CHJ6</accession>
<dbReference type="SUPFAM" id="SSF47616">
    <property type="entry name" value="GST C-terminal domain-like"/>
    <property type="match status" value="1"/>
</dbReference>
<dbReference type="InterPro" id="IPR033468">
    <property type="entry name" value="Metaxin_GST"/>
</dbReference>
<proteinExistence type="predicted"/>
<feature type="domain" description="Thioredoxin-like fold" evidence="2">
    <location>
        <begin position="18"/>
        <end position="113"/>
    </location>
</feature>
<feature type="domain" description="Metaxin glutathione S-transferase" evidence="1">
    <location>
        <begin position="166"/>
        <end position="226"/>
    </location>
</feature>
<evidence type="ECO:0000259" key="1">
    <source>
        <dbReference type="Pfam" id="PF17171"/>
    </source>
</evidence>
<dbReference type="Pfam" id="PF17172">
    <property type="entry name" value="GST_N_4"/>
    <property type="match status" value="1"/>
</dbReference>
<dbReference type="InterPro" id="IPR036282">
    <property type="entry name" value="Glutathione-S-Trfase_C_sf"/>
</dbReference>
<dbReference type="RefSeq" id="WP_382343728.1">
    <property type="nucleotide sequence ID" value="NZ_JBHSAB010000024.1"/>
</dbReference>
<dbReference type="Gene3D" id="3.40.30.10">
    <property type="entry name" value="Glutaredoxin"/>
    <property type="match status" value="1"/>
</dbReference>
<evidence type="ECO:0000259" key="2">
    <source>
        <dbReference type="Pfam" id="PF17172"/>
    </source>
</evidence>
<keyword evidence="4" id="KW-1185">Reference proteome</keyword>
<sequence>MITLYQFPSVWGLPNASPFCMKIETYLRMVELPYENRYVMDPRKSPKGKFPYIKIDGQPVADSELIIQFLKQKFGDSLDKGLTEQQKASAVVLDAMLSERLYWLILYSRWYTETGWAYVKPAYFSRLPALAKLFVPKAVRKKMLQALFVQGTGRHTAEEIAAMTAAAVDALAVILGEQSYFMGDEPTSIDASAFAFLANIVWQPFEDQLKASVLKHKNLYSYCERMWCNFYPEMKLPG</sequence>
<organism evidence="3 4">
    <name type="scientific">Legionella dresdenensis</name>
    <dbReference type="NCBI Taxonomy" id="450200"/>
    <lineage>
        <taxon>Bacteria</taxon>
        <taxon>Pseudomonadati</taxon>
        <taxon>Pseudomonadota</taxon>
        <taxon>Gammaproteobacteria</taxon>
        <taxon>Legionellales</taxon>
        <taxon>Legionellaceae</taxon>
        <taxon>Legionella</taxon>
    </lineage>
</organism>
<reference evidence="4" key="1">
    <citation type="journal article" date="2019" name="Int. J. Syst. Evol. Microbiol.">
        <title>The Global Catalogue of Microorganisms (GCM) 10K type strain sequencing project: providing services to taxonomists for standard genome sequencing and annotation.</title>
        <authorList>
            <consortium name="The Broad Institute Genomics Platform"/>
            <consortium name="The Broad Institute Genome Sequencing Center for Infectious Disease"/>
            <person name="Wu L."/>
            <person name="Ma J."/>
        </authorList>
    </citation>
    <scope>NUCLEOTIDE SEQUENCE [LARGE SCALE GENOMIC DNA]</scope>
    <source>
        <strain evidence="4">CCUG 59858</strain>
    </source>
</reference>
<dbReference type="SFLD" id="SFLDG01200">
    <property type="entry name" value="SUF1.1"/>
    <property type="match status" value="1"/>
</dbReference>
<dbReference type="InterPro" id="IPR040079">
    <property type="entry name" value="Glutathione_S-Trfase"/>
</dbReference>
<dbReference type="PANTHER" id="PTHR12289:SF41">
    <property type="entry name" value="FAILED AXON CONNECTIONS-RELATED"/>
    <property type="match status" value="1"/>
</dbReference>